<evidence type="ECO:0000259" key="3">
    <source>
        <dbReference type="PROSITE" id="PS50020"/>
    </source>
</evidence>
<dbReference type="GO" id="GO:0007186">
    <property type="term" value="P:G protein-coupled receptor signaling pathway"/>
    <property type="evidence" value="ECO:0007669"/>
    <property type="project" value="InterPro"/>
</dbReference>
<reference evidence="4" key="1">
    <citation type="submission" date="2021-01" db="EMBL/GenBank/DDBJ databases">
        <authorList>
            <person name="Corre E."/>
            <person name="Pelletier E."/>
            <person name="Niang G."/>
            <person name="Scheremetjew M."/>
            <person name="Finn R."/>
            <person name="Kale V."/>
            <person name="Holt S."/>
            <person name="Cochrane G."/>
            <person name="Meng A."/>
            <person name="Brown T."/>
            <person name="Cohen L."/>
        </authorList>
    </citation>
    <scope>NUCLEOTIDE SEQUENCE</scope>
    <source>
        <strain evidence="4">SL-175</strain>
    </source>
</reference>
<dbReference type="PANTHER" id="PTHR23252:SF24">
    <property type="entry name" value="TRANSMEMBRANE PROTEIN 145"/>
    <property type="match status" value="1"/>
</dbReference>
<dbReference type="InterPro" id="IPR019336">
    <property type="entry name" value="GPR180/TMEM145_TM"/>
</dbReference>
<keyword evidence="2" id="KW-0732">Signal</keyword>
<accession>A0A7S0SVD5</accession>
<dbReference type="PROSITE" id="PS50020">
    <property type="entry name" value="WW_DOMAIN_2"/>
    <property type="match status" value="1"/>
</dbReference>
<dbReference type="InterPro" id="IPR047831">
    <property type="entry name" value="GPR180/TMEM145"/>
</dbReference>
<organism evidence="4">
    <name type="scientific">Mantoniella antarctica</name>
    <dbReference type="NCBI Taxonomy" id="81844"/>
    <lineage>
        <taxon>Eukaryota</taxon>
        <taxon>Viridiplantae</taxon>
        <taxon>Chlorophyta</taxon>
        <taxon>Mamiellophyceae</taxon>
        <taxon>Mamiellales</taxon>
        <taxon>Mamiellaceae</taxon>
        <taxon>Mantoniella</taxon>
    </lineage>
</organism>
<feature type="transmembrane region" description="Helical" evidence="1">
    <location>
        <begin position="536"/>
        <end position="557"/>
    </location>
</feature>
<dbReference type="GO" id="GO:0019236">
    <property type="term" value="P:response to pheromone"/>
    <property type="evidence" value="ECO:0007669"/>
    <property type="project" value="InterPro"/>
</dbReference>
<name>A0A7S0SVD5_9CHLO</name>
<keyword evidence="1" id="KW-1133">Transmembrane helix</keyword>
<feature type="domain" description="WW" evidence="3">
    <location>
        <begin position="120"/>
        <end position="154"/>
    </location>
</feature>
<feature type="transmembrane region" description="Helical" evidence="1">
    <location>
        <begin position="491"/>
        <end position="515"/>
    </location>
</feature>
<evidence type="ECO:0000256" key="2">
    <source>
        <dbReference type="SAM" id="SignalP"/>
    </source>
</evidence>
<dbReference type="InterPro" id="IPR001202">
    <property type="entry name" value="WW_dom"/>
</dbReference>
<feature type="transmembrane region" description="Helical" evidence="1">
    <location>
        <begin position="453"/>
        <end position="471"/>
    </location>
</feature>
<feature type="transmembrane region" description="Helical" evidence="1">
    <location>
        <begin position="238"/>
        <end position="258"/>
    </location>
</feature>
<protein>
    <recommendedName>
        <fullName evidence="3">WW domain-containing protein</fullName>
    </recommendedName>
</protein>
<dbReference type="PANTHER" id="PTHR23252">
    <property type="entry name" value="INTIMAL THICKNESS RECEPTOR-RELATED"/>
    <property type="match status" value="1"/>
</dbReference>
<keyword evidence="1" id="KW-0472">Membrane</keyword>
<sequence length="617" mass="66343">MVMASNRVRNLSLAGVLIVVMQCLVPARAKVEEGTLKLDSLVTEQLIGKFGVADTGELSLKLTTSKSGWERGSHQLHVMLFHEESYNKWTSAIKKGSLCQDRNKLADVEKAIDMPHQHATHTGHGWEYFTDPDTGESYRINNENGKSEWAHPDNHTQGPLDLISHRETEFHHTLEHYHPTGRGRNPSEKVAKATYWYVVMSDCALEFYEAHPPPMHYHLTVLNAGSHLPDDLSGIGGLYWLLLAAMSAALVPGSYLVLAQYRRLGRIHVLTVAMAVAYVLQTTALALELAHLAVFSRDGKGLQWRHTVFAADFVAEVMQGVSELITALLLLFLACGWTTVSLSSVGARLLGSLESGTGSVGGADSPFSGGSGDLGEEDFGGGASGGTVGLKKSGVMRRMTKQVPVGIVAVVKGLIDDDDPEVKRRGAAVTRALQQPATLMGAGGHSTGKAREGMGVGTVLVFALAATQLFLEMASRGYTEDFSGFHDHEHWPGYCLVLLRLVLAGLFAVGGRTALQAAEMQDADAAKFLRRLRKVGAVWMLAFPGLVMTAWLLPALWRHRYVTGGLAVLQSAALLGLAYITLMSEAFLSVSSVAPRSASSAGNVLGVRGMAAKLAVD</sequence>
<feature type="chain" id="PRO_5031544373" description="WW domain-containing protein" evidence="2">
    <location>
        <begin position="30"/>
        <end position="617"/>
    </location>
</feature>
<evidence type="ECO:0000313" key="4">
    <source>
        <dbReference type="EMBL" id="CAD8716416.1"/>
    </source>
</evidence>
<feature type="transmembrane region" description="Helical" evidence="1">
    <location>
        <begin position="324"/>
        <end position="345"/>
    </location>
</feature>
<gene>
    <name evidence="4" type="ORF">MANT1106_LOCUS17269</name>
</gene>
<evidence type="ECO:0000256" key="1">
    <source>
        <dbReference type="SAM" id="Phobius"/>
    </source>
</evidence>
<keyword evidence="1" id="KW-0812">Transmembrane</keyword>
<feature type="transmembrane region" description="Helical" evidence="1">
    <location>
        <begin position="270"/>
        <end position="294"/>
    </location>
</feature>
<dbReference type="AlphaFoldDB" id="A0A7S0SVD5"/>
<dbReference type="Pfam" id="PF10192">
    <property type="entry name" value="GPR180-TMEM145_TM"/>
    <property type="match status" value="2"/>
</dbReference>
<feature type="signal peptide" evidence="2">
    <location>
        <begin position="1"/>
        <end position="29"/>
    </location>
</feature>
<proteinExistence type="predicted"/>
<dbReference type="EMBL" id="HBFC01028951">
    <property type="protein sequence ID" value="CAD8716416.1"/>
    <property type="molecule type" value="Transcribed_RNA"/>
</dbReference>